<comment type="caution">
    <text evidence="10">The sequence shown here is derived from an EMBL/GenBank/DDBJ whole genome shotgun (WGS) entry which is preliminary data.</text>
</comment>
<dbReference type="HAMAP" id="MF_01629">
    <property type="entry name" value="PdxH"/>
    <property type="match status" value="1"/>
</dbReference>
<feature type="domain" description="Pyridoxine 5'-phosphate oxidase dimerisation C-terminal" evidence="9">
    <location>
        <begin position="242"/>
        <end position="288"/>
    </location>
</feature>
<keyword evidence="6" id="KW-0288">FMN</keyword>
<organism evidence="10 11">
    <name type="scientific">Austropuccinia psidii MF-1</name>
    <dbReference type="NCBI Taxonomy" id="1389203"/>
    <lineage>
        <taxon>Eukaryota</taxon>
        <taxon>Fungi</taxon>
        <taxon>Dikarya</taxon>
        <taxon>Basidiomycota</taxon>
        <taxon>Pucciniomycotina</taxon>
        <taxon>Pucciniomycetes</taxon>
        <taxon>Pucciniales</taxon>
        <taxon>Sphaerophragmiaceae</taxon>
        <taxon>Austropuccinia</taxon>
    </lineage>
</organism>
<keyword evidence="5" id="KW-0285">Flavoprotein</keyword>
<dbReference type="InterPro" id="IPR019576">
    <property type="entry name" value="Pyridoxamine_oxidase_dimer_C"/>
</dbReference>
<dbReference type="Gene3D" id="2.30.110.10">
    <property type="entry name" value="Electron Transport, Fmn-binding Protein, Chain A"/>
    <property type="match status" value="1"/>
</dbReference>
<dbReference type="AlphaFoldDB" id="A0A9Q3CTV3"/>
<dbReference type="Pfam" id="PF10590">
    <property type="entry name" value="PNP_phzG_C"/>
    <property type="match status" value="1"/>
</dbReference>
<dbReference type="NCBIfam" id="TIGR00558">
    <property type="entry name" value="pdxH"/>
    <property type="match status" value="1"/>
</dbReference>
<comment type="pathway">
    <text evidence="3">Cofactor metabolism; pyridoxal 5'-phosphate salvage; pyridoxal 5'-phosphate from pyridoxine 5'-phosphate: step 1/1.</text>
</comment>
<evidence type="ECO:0000256" key="4">
    <source>
        <dbReference type="ARBA" id="ARBA00012801"/>
    </source>
</evidence>
<dbReference type="Proteomes" id="UP000765509">
    <property type="component" value="Unassembled WGS sequence"/>
</dbReference>
<evidence type="ECO:0000256" key="2">
    <source>
        <dbReference type="ARBA" id="ARBA00004738"/>
    </source>
</evidence>
<feature type="domain" description="Pyridoxamine 5'-phosphate oxidase N-terminal" evidence="8">
    <location>
        <begin position="94"/>
        <end position="202"/>
    </location>
</feature>
<dbReference type="Pfam" id="PF01243">
    <property type="entry name" value="PNPOx_N"/>
    <property type="match status" value="1"/>
</dbReference>
<dbReference type="InterPro" id="IPR000659">
    <property type="entry name" value="Pyridox_Oxase"/>
</dbReference>
<dbReference type="OrthoDB" id="303614at2759"/>
<protein>
    <recommendedName>
        <fullName evidence="4">pyridoxal 5'-phosphate synthase</fullName>
        <ecNumber evidence="4">1.4.3.5</ecNumber>
    </recommendedName>
</protein>
<evidence type="ECO:0000256" key="6">
    <source>
        <dbReference type="ARBA" id="ARBA00022643"/>
    </source>
</evidence>
<reference evidence="10" key="1">
    <citation type="submission" date="2021-03" db="EMBL/GenBank/DDBJ databases">
        <title>Draft genome sequence of rust myrtle Austropuccinia psidii MF-1, a brazilian biotype.</title>
        <authorList>
            <person name="Quecine M.C."/>
            <person name="Pachon D.M.R."/>
            <person name="Bonatelli M.L."/>
            <person name="Correr F.H."/>
            <person name="Franceschini L.M."/>
            <person name="Leite T.F."/>
            <person name="Margarido G.R.A."/>
            <person name="Almeida C.A."/>
            <person name="Ferrarezi J.A."/>
            <person name="Labate C.A."/>
        </authorList>
    </citation>
    <scope>NUCLEOTIDE SEQUENCE</scope>
    <source>
        <strain evidence="10">MF-1</strain>
    </source>
</reference>
<evidence type="ECO:0000259" key="8">
    <source>
        <dbReference type="Pfam" id="PF01243"/>
    </source>
</evidence>
<keyword evidence="7" id="KW-0560">Oxidoreductase</keyword>
<evidence type="ECO:0000256" key="1">
    <source>
        <dbReference type="ARBA" id="ARBA00001917"/>
    </source>
</evidence>
<name>A0A9Q3CTV3_9BASI</name>
<dbReference type="EC" id="1.4.3.5" evidence="4"/>
<proteinExistence type="inferred from homology"/>
<dbReference type="InterPro" id="IPR012349">
    <property type="entry name" value="Split_barrel_FMN-bd"/>
</dbReference>
<dbReference type="GO" id="GO:0004733">
    <property type="term" value="F:pyridoxamine phosphate oxidase activity"/>
    <property type="evidence" value="ECO:0007669"/>
    <property type="project" value="UniProtKB-EC"/>
</dbReference>
<dbReference type="InterPro" id="IPR019740">
    <property type="entry name" value="Pyridox_Oxase_CS"/>
</dbReference>
<keyword evidence="11" id="KW-1185">Reference proteome</keyword>
<comment type="pathway">
    <text evidence="2">Cofactor metabolism; pyridoxal 5'-phosphate salvage; pyridoxal 5'-phosphate from pyridoxamine 5'-phosphate: step 1/1.</text>
</comment>
<comment type="cofactor">
    <cofactor evidence="1">
        <name>FMN</name>
        <dbReference type="ChEBI" id="CHEBI:58210"/>
    </cofactor>
</comment>
<evidence type="ECO:0000256" key="5">
    <source>
        <dbReference type="ARBA" id="ARBA00022630"/>
    </source>
</evidence>
<accession>A0A9Q3CTV3</accession>
<dbReference type="InterPro" id="IPR011576">
    <property type="entry name" value="Pyridox_Oxase_N"/>
</dbReference>
<dbReference type="GO" id="GO:0008615">
    <property type="term" value="P:pyridoxine biosynthetic process"/>
    <property type="evidence" value="ECO:0007669"/>
    <property type="project" value="InterPro"/>
</dbReference>
<evidence type="ECO:0000313" key="11">
    <source>
        <dbReference type="Proteomes" id="UP000765509"/>
    </source>
</evidence>
<evidence type="ECO:0000256" key="3">
    <source>
        <dbReference type="ARBA" id="ARBA00005037"/>
    </source>
</evidence>
<dbReference type="PROSITE" id="PS01064">
    <property type="entry name" value="PYRIDOX_OXIDASE"/>
    <property type="match status" value="1"/>
</dbReference>
<evidence type="ECO:0000256" key="7">
    <source>
        <dbReference type="ARBA" id="ARBA00023002"/>
    </source>
</evidence>
<dbReference type="GO" id="GO:0010181">
    <property type="term" value="F:FMN binding"/>
    <property type="evidence" value="ECO:0007669"/>
    <property type="project" value="InterPro"/>
</dbReference>
<evidence type="ECO:0000313" key="10">
    <source>
        <dbReference type="EMBL" id="MBW0488357.1"/>
    </source>
</evidence>
<sequence>MVDWCMTTLRFVTTKRLPLSRLRSLCRSYPVVNMAQKSSNEPGGNTENYSSFNRPTQITTHHQYYSSGLAEKELLDDPISLFKKWFDAACQSSLVSEPEAMCFATATNSGEVSSRFVLLKSFDSRGFVFFTNYHSRKARELDSNPNASMAFYWGPLHQQIRICGRTEKTSAEETAQYFKTRPVGSQIGAWASPQSNEIPNREHLTKLVSDQEVAFGVEPGSVDRKSPLPSDLQAQIAVPSHWGGIRLIPHEIEFWVGLPNRLHDRFVYRRKPSSRLSPSSWTRQRLAP</sequence>
<gene>
    <name evidence="10" type="ORF">O181_028072</name>
</gene>
<evidence type="ECO:0000259" key="9">
    <source>
        <dbReference type="Pfam" id="PF10590"/>
    </source>
</evidence>
<dbReference type="PANTHER" id="PTHR10851">
    <property type="entry name" value="PYRIDOXINE-5-PHOSPHATE OXIDASE"/>
    <property type="match status" value="1"/>
</dbReference>
<dbReference type="NCBIfam" id="NF004231">
    <property type="entry name" value="PRK05679.1"/>
    <property type="match status" value="1"/>
</dbReference>
<dbReference type="EMBL" id="AVOT02009565">
    <property type="protein sequence ID" value="MBW0488357.1"/>
    <property type="molecule type" value="Genomic_DNA"/>
</dbReference>
<dbReference type="PANTHER" id="PTHR10851:SF0">
    <property type="entry name" value="PYRIDOXINE-5'-PHOSPHATE OXIDASE"/>
    <property type="match status" value="1"/>
</dbReference>
<dbReference type="SUPFAM" id="SSF50475">
    <property type="entry name" value="FMN-binding split barrel"/>
    <property type="match status" value="1"/>
</dbReference>